<name>A0A9D1V5Z4_9FIRM</name>
<protein>
    <recommendedName>
        <fullName evidence="3">Polya polymerase</fullName>
    </recommendedName>
</protein>
<dbReference type="EMBL" id="DXFW01000039">
    <property type="protein sequence ID" value="HIX06750.1"/>
    <property type="molecule type" value="Genomic_DNA"/>
</dbReference>
<evidence type="ECO:0000313" key="2">
    <source>
        <dbReference type="Proteomes" id="UP000824193"/>
    </source>
</evidence>
<sequence>MDRINVNNFDVSAFSEVLASCKGDVYMVTPEGDRLNLKSKLCQILGFTSLIKGGQIASAQFECTNPEDESRLFRFNLFGEK</sequence>
<gene>
    <name evidence="1" type="ORF">H9865_11745</name>
</gene>
<comment type="caution">
    <text evidence="1">The sequence shown here is derived from an EMBL/GenBank/DDBJ whole genome shotgun (WGS) entry which is preliminary data.</text>
</comment>
<accession>A0A9D1V5Z4</accession>
<proteinExistence type="predicted"/>
<evidence type="ECO:0000313" key="1">
    <source>
        <dbReference type="EMBL" id="HIX06750.1"/>
    </source>
</evidence>
<reference evidence="1" key="1">
    <citation type="journal article" date="2021" name="PeerJ">
        <title>Extensive microbial diversity within the chicken gut microbiome revealed by metagenomics and culture.</title>
        <authorList>
            <person name="Gilroy R."/>
            <person name="Ravi A."/>
            <person name="Getino M."/>
            <person name="Pursley I."/>
            <person name="Horton D.L."/>
            <person name="Alikhan N.F."/>
            <person name="Baker D."/>
            <person name="Gharbi K."/>
            <person name="Hall N."/>
            <person name="Watson M."/>
            <person name="Adriaenssens E.M."/>
            <person name="Foster-Nyarko E."/>
            <person name="Jarju S."/>
            <person name="Secka A."/>
            <person name="Antonio M."/>
            <person name="Oren A."/>
            <person name="Chaudhuri R.R."/>
            <person name="La Ragione R."/>
            <person name="Hildebrand F."/>
            <person name="Pallen M.J."/>
        </authorList>
    </citation>
    <scope>NUCLEOTIDE SEQUENCE</scope>
    <source>
        <strain evidence="1">2239</strain>
    </source>
</reference>
<dbReference type="AlphaFoldDB" id="A0A9D1V5Z4"/>
<evidence type="ECO:0008006" key="3">
    <source>
        <dbReference type="Google" id="ProtNLM"/>
    </source>
</evidence>
<organism evidence="1 2">
    <name type="scientific">Candidatus Allofournierella pullicola</name>
    <dbReference type="NCBI Taxonomy" id="2838596"/>
    <lineage>
        <taxon>Bacteria</taxon>
        <taxon>Bacillati</taxon>
        <taxon>Bacillota</taxon>
        <taxon>Clostridia</taxon>
        <taxon>Eubacteriales</taxon>
        <taxon>Oscillospiraceae</taxon>
        <taxon>Allofournierella</taxon>
    </lineage>
</organism>
<dbReference type="Proteomes" id="UP000824193">
    <property type="component" value="Unassembled WGS sequence"/>
</dbReference>
<reference evidence="1" key="2">
    <citation type="submission" date="2021-04" db="EMBL/GenBank/DDBJ databases">
        <authorList>
            <person name="Gilroy R."/>
        </authorList>
    </citation>
    <scope>NUCLEOTIDE SEQUENCE</scope>
    <source>
        <strain evidence="1">2239</strain>
    </source>
</reference>